<feature type="signal peptide" evidence="1">
    <location>
        <begin position="1"/>
        <end position="18"/>
    </location>
</feature>
<dbReference type="AlphaFoldDB" id="A0A6B0TX43"/>
<proteinExistence type="predicted"/>
<keyword evidence="1" id="KW-0732">Signal</keyword>
<accession>A0A6B0TX43</accession>
<organism evidence="2">
    <name type="scientific">Ixodes ricinus</name>
    <name type="common">Common tick</name>
    <name type="synonym">Acarus ricinus</name>
    <dbReference type="NCBI Taxonomy" id="34613"/>
    <lineage>
        <taxon>Eukaryota</taxon>
        <taxon>Metazoa</taxon>
        <taxon>Ecdysozoa</taxon>
        <taxon>Arthropoda</taxon>
        <taxon>Chelicerata</taxon>
        <taxon>Arachnida</taxon>
        <taxon>Acari</taxon>
        <taxon>Parasitiformes</taxon>
        <taxon>Ixodida</taxon>
        <taxon>Ixodoidea</taxon>
        <taxon>Ixodidae</taxon>
        <taxon>Ixodinae</taxon>
        <taxon>Ixodes</taxon>
    </lineage>
</organism>
<feature type="chain" id="PRO_5025340583" evidence="1">
    <location>
        <begin position="19"/>
        <end position="81"/>
    </location>
</feature>
<dbReference type="EMBL" id="GIFC01002529">
    <property type="protein sequence ID" value="MXU84612.1"/>
    <property type="molecule type" value="Transcribed_RNA"/>
</dbReference>
<evidence type="ECO:0000256" key="1">
    <source>
        <dbReference type="SAM" id="SignalP"/>
    </source>
</evidence>
<sequence length="81" mass="9166">MGTDIAWGLCCCSRLTVALQCLQLLQVKKKKIRRGSTHEALGPFQFSRAYAEEEGNRFASLSPSLRRSLFSSAFALLRWKE</sequence>
<reference evidence="2" key="1">
    <citation type="submission" date="2019-12" db="EMBL/GenBank/DDBJ databases">
        <title>An insight into the sialome of adult female Ixodes ricinus ticks feeding for 6 days.</title>
        <authorList>
            <person name="Perner J."/>
            <person name="Ribeiro J.M.C."/>
        </authorList>
    </citation>
    <scope>NUCLEOTIDE SEQUENCE</scope>
    <source>
        <strain evidence="2">Semi-engorged</strain>
        <tissue evidence="2">Salivary glands</tissue>
    </source>
</reference>
<name>A0A6B0TX43_IXORI</name>
<evidence type="ECO:0000313" key="2">
    <source>
        <dbReference type="EMBL" id="MXU84612.1"/>
    </source>
</evidence>
<protein>
    <submittedName>
        <fullName evidence="2">Putative secreted protein</fullName>
    </submittedName>
</protein>